<organism evidence="1 2">
    <name type="scientific">Zhenpiania hominis</name>
    <dbReference type="NCBI Taxonomy" id="2763644"/>
    <lineage>
        <taxon>Bacteria</taxon>
        <taxon>Bacillati</taxon>
        <taxon>Bacillota</taxon>
        <taxon>Clostridia</taxon>
        <taxon>Peptostreptococcales</taxon>
        <taxon>Anaerovoracaceae</taxon>
        <taxon>Zhenpiania</taxon>
    </lineage>
</organism>
<dbReference type="Proteomes" id="UP000602647">
    <property type="component" value="Unassembled WGS sequence"/>
</dbReference>
<dbReference type="Pfam" id="PF12611">
    <property type="entry name" value="Flagellar_put"/>
    <property type="match status" value="1"/>
</dbReference>
<dbReference type="AlphaFoldDB" id="A0A923SPB1"/>
<dbReference type="InterPro" id="IPR013367">
    <property type="entry name" value="Flagellar_put"/>
</dbReference>
<evidence type="ECO:0000313" key="1">
    <source>
        <dbReference type="EMBL" id="MBC6678311.1"/>
    </source>
</evidence>
<keyword evidence="1" id="KW-0969">Cilium</keyword>
<comment type="caution">
    <text evidence="1">The sequence shown here is derived from an EMBL/GenBank/DDBJ whole genome shotgun (WGS) entry which is preliminary data.</text>
</comment>
<dbReference type="RefSeq" id="WP_187301511.1">
    <property type="nucleotide sequence ID" value="NZ_JACRYT010000001.1"/>
</dbReference>
<keyword evidence="1" id="KW-0966">Cell projection</keyword>
<keyword evidence="2" id="KW-1185">Reference proteome</keyword>
<evidence type="ECO:0000313" key="2">
    <source>
        <dbReference type="Proteomes" id="UP000602647"/>
    </source>
</evidence>
<sequence>MKKIPQLSELQRLQIQHNVGRSEQTEKHGDFAEILKEGIRKEENSVQFSKHAESRIRQRGIELSEDLMKNLNQAVEKAREKGAKDTVIIGAEGAFIVNVPNNIVVTTITEQEMKNNVFTNIDSAVLM</sequence>
<name>A0A923SPB1_9FIRM</name>
<accession>A0A923SPB1</accession>
<keyword evidence="1" id="KW-0282">Flagellum</keyword>
<protein>
    <submittedName>
        <fullName evidence="1">Flagellar biosynthesis protein</fullName>
    </submittedName>
</protein>
<reference evidence="1" key="1">
    <citation type="submission" date="2020-08" db="EMBL/GenBank/DDBJ databases">
        <title>Genome public.</title>
        <authorList>
            <person name="Liu C."/>
            <person name="Sun Q."/>
        </authorList>
    </citation>
    <scope>NUCLEOTIDE SEQUENCE</scope>
    <source>
        <strain evidence="1">BX12</strain>
    </source>
</reference>
<gene>
    <name evidence="1" type="ORF">H9L42_00505</name>
</gene>
<proteinExistence type="predicted"/>
<dbReference type="EMBL" id="JACRYT010000001">
    <property type="protein sequence ID" value="MBC6678311.1"/>
    <property type="molecule type" value="Genomic_DNA"/>
</dbReference>
<dbReference type="NCBIfam" id="TIGR02530">
    <property type="entry name" value="flg_new"/>
    <property type="match status" value="1"/>
</dbReference>